<keyword evidence="1" id="KW-1133">Transmembrane helix</keyword>
<evidence type="ECO:0000256" key="1">
    <source>
        <dbReference type="SAM" id="Phobius"/>
    </source>
</evidence>
<protein>
    <submittedName>
        <fullName evidence="2">Uncharacterized protein</fullName>
    </submittedName>
</protein>
<dbReference type="RefSeq" id="WP_140455955.1">
    <property type="nucleotide sequence ID" value="NZ_VFRP01000032.1"/>
</dbReference>
<dbReference type="EMBL" id="VFRP01000032">
    <property type="protein sequence ID" value="TPE47319.1"/>
    <property type="molecule type" value="Genomic_DNA"/>
</dbReference>
<dbReference type="Proteomes" id="UP000319255">
    <property type="component" value="Unassembled WGS sequence"/>
</dbReference>
<reference evidence="2 3" key="1">
    <citation type="submission" date="2019-06" db="EMBL/GenBank/DDBJ databases">
        <title>A novel bacterium of genus Amaricoccus, isolated from marine sediment.</title>
        <authorList>
            <person name="Huang H."/>
            <person name="Mo K."/>
            <person name="Hu Y."/>
        </authorList>
    </citation>
    <scope>NUCLEOTIDE SEQUENCE [LARGE SCALE GENOMIC DNA]</scope>
    <source>
        <strain evidence="2 3">HB172011</strain>
    </source>
</reference>
<dbReference type="AlphaFoldDB" id="A0A501WCJ8"/>
<accession>A0A501WCJ8</accession>
<organism evidence="2 3">
    <name type="scientific">Amaricoccus solimangrovi</name>
    <dbReference type="NCBI Taxonomy" id="2589815"/>
    <lineage>
        <taxon>Bacteria</taxon>
        <taxon>Pseudomonadati</taxon>
        <taxon>Pseudomonadota</taxon>
        <taxon>Alphaproteobacteria</taxon>
        <taxon>Rhodobacterales</taxon>
        <taxon>Paracoccaceae</taxon>
        <taxon>Amaricoccus</taxon>
    </lineage>
</organism>
<gene>
    <name evidence="2" type="ORF">FJM51_20280</name>
</gene>
<evidence type="ECO:0000313" key="2">
    <source>
        <dbReference type="EMBL" id="TPE47319.1"/>
    </source>
</evidence>
<evidence type="ECO:0000313" key="3">
    <source>
        <dbReference type="Proteomes" id="UP000319255"/>
    </source>
</evidence>
<proteinExistence type="predicted"/>
<keyword evidence="1" id="KW-0812">Transmembrane</keyword>
<sequence length="86" mass="9108">MLATLVATPRLWIGGAFEVGGLIAGTVATLLGGFVALVALGLLSTRWRLAPHMALAALILGAWFVPEPRASALLFAVVAWIQWDLR</sequence>
<comment type="caution">
    <text evidence="2">The sequence shown here is derived from an EMBL/GenBank/DDBJ whole genome shotgun (WGS) entry which is preliminary data.</text>
</comment>
<name>A0A501WCJ8_9RHOB</name>
<feature type="transmembrane region" description="Helical" evidence="1">
    <location>
        <begin position="20"/>
        <end position="43"/>
    </location>
</feature>
<keyword evidence="3" id="KW-1185">Reference proteome</keyword>
<keyword evidence="1" id="KW-0472">Membrane</keyword>
<feature type="transmembrane region" description="Helical" evidence="1">
    <location>
        <begin position="55"/>
        <end position="83"/>
    </location>
</feature>